<accession>A0A369PT38</accession>
<evidence type="ECO:0000313" key="1">
    <source>
        <dbReference type="EMBL" id="RDC55684.1"/>
    </source>
</evidence>
<organism evidence="1 2">
    <name type="scientific">Pedobacter chinensis</name>
    <dbReference type="NCBI Taxonomy" id="2282421"/>
    <lineage>
        <taxon>Bacteria</taxon>
        <taxon>Pseudomonadati</taxon>
        <taxon>Bacteroidota</taxon>
        <taxon>Sphingobacteriia</taxon>
        <taxon>Sphingobacteriales</taxon>
        <taxon>Sphingobacteriaceae</taxon>
        <taxon>Pedobacter</taxon>
    </lineage>
</organism>
<evidence type="ECO:0000313" key="2">
    <source>
        <dbReference type="Proteomes" id="UP000253961"/>
    </source>
</evidence>
<protein>
    <submittedName>
        <fullName evidence="1">DUF4288 domain-containing protein</fullName>
    </submittedName>
</protein>
<dbReference type="AlphaFoldDB" id="A0A369PT38"/>
<reference evidence="1 2" key="1">
    <citation type="submission" date="2018-07" db="EMBL/GenBank/DDBJ databases">
        <title>Pedobacter sp. nov., isolated from soil.</title>
        <authorList>
            <person name="Zhou L.Y."/>
            <person name="Du Z.J."/>
        </authorList>
    </citation>
    <scope>NUCLEOTIDE SEQUENCE [LARGE SCALE GENOMIC DNA]</scope>
    <source>
        <strain evidence="1 2">JDX94</strain>
    </source>
</reference>
<dbReference type="OrthoDB" id="795527at2"/>
<dbReference type="Proteomes" id="UP000253961">
    <property type="component" value="Unassembled WGS sequence"/>
</dbReference>
<dbReference type="InterPro" id="IPR025630">
    <property type="entry name" value="DUF4288"/>
</dbReference>
<dbReference type="EMBL" id="QPKV01000006">
    <property type="protein sequence ID" value="RDC55684.1"/>
    <property type="molecule type" value="Genomic_DNA"/>
</dbReference>
<proteinExistence type="predicted"/>
<dbReference type="Pfam" id="PF14119">
    <property type="entry name" value="DUF4288"/>
    <property type="match status" value="1"/>
</dbReference>
<keyword evidence="2" id="KW-1185">Reference proteome</keyword>
<comment type="caution">
    <text evidence="1">The sequence shown here is derived from an EMBL/GenBank/DDBJ whole genome shotgun (WGS) entry which is preliminary data.</text>
</comment>
<sequence>MKWFAINLIYQVISGEGKHSPQFNEQTRLIKAADSFNAIRKAQQNAGKFNLPIKNSAGDLVVWKFVAIGGILAVDEPADGVEVNSKIIEPESSKTYLAKLKHRNKSLTNLKRLDN</sequence>
<gene>
    <name evidence="1" type="ORF">DU508_15550</name>
</gene>
<dbReference type="RefSeq" id="WP_115403721.1">
    <property type="nucleotide sequence ID" value="NZ_QPKV01000006.1"/>
</dbReference>
<name>A0A369PT38_9SPHI</name>